<sequence>MLKCWRCQVYANLKDHNNSLEHLLVSHFMKVRCCGRHFPTRAELEEHRLSLQHYRYVHRHKGADTTQELEEEEEEKERKVATAVEVIQEAHRKHQEGEDPPVTSTTLPPYDPDTPVGLHLIQTRSFYKCSVCPENKLKLTNEMLIKTHFHSILHYNNLCDHILQLAVSVGLGSEHLSSRFLSPNEVRLTPSVP</sequence>
<dbReference type="AlphaFoldDB" id="A0A5B7H749"/>
<dbReference type="Proteomes" id="UP000324222">
    <property type="component" value="Unassembled WGS sequence"/>
</dbReference>
<reference evidence="1 2" key="1">
    <citation type="submission" date="2019-05" db="EMBL/GenBank/DDBJ databases">
        <title>Another draft genome of Portunus trituberculatus and its Hox gene families provides insights of decapod evolution.</title>
        <authorList>
            <person name="Jeong J.-H."/>
            <person name="Song I."/>
            <person name="Kim S."/>
            <person name="Choi T."/>
            <person name="Kim D."/>
            <person name="Ryu S."/>
            <person name="Kim W."/>
        </authorList>
    </citation>
    <scope>NUCLEOTIDE SEQUENCE [LARGE SCALE GENOMIC DNA]</scope>
    <source>
        <tissue evidence="1">Muscle</tissue>
    </source>
</reference>
<accession>A0A5B7H749</accession>
<evidence type="ECO:0000313" key="2">
    <source>
        <dbReference type="Proteomes" id="UP000324222"/>
    </source>
</evidence>
<keyword evidence="2" id="KW-1185">Reference proteome</keyword>
<gene>
    <name evidence="1" type="ORF">E2C01_062137</name>
</gene>
<evidence type="ECO:0000313" key="1">
    <source>
        <dbReference type="EMBL" id="MPC67950.1"/>
    </source>
</evidence>
<comment type="caution">
    <text evidence="1">The sequence shown here is derived from an EMBL/GenBank/DDBJ whole genome shotgun (WGS) entry which is preliminary data.</text>
</comment>
<organism evidence="1 2">
    <name type="scientific">Portunus trituberculatus</name>
    <name type="common">Swimming crab</name>
    <name type="synonym">Neptunus trituberculatus</name>
    <dbReference type="NCBI Taxonomy" id="210409"/>
    <lineage>
        <taxon>Eukaryota</taxon>
        <taxon>Metazoa</taxon>
        <taxon>Ecdysozoa</taxon>
        <taxon>Arthropoda</taxon>
        <taxon>Crustacea</taxon>
        <taxon>Multicrustacea</taxon>
        <taxon>Malacostraca</taxon>
        <taxon>Eumalacostraca</taxon>
        <taxon>Eucarida</taxon>
        <taxon>Decapoda</taxon>
        <taxon>Pleocyemata</taxon>
        <taxon>Brachyura</taxon>
        <taxon>Eubrachyura</taxon>
        <taxon>Portunoidea</taxon>
        <taxon>Portunidae</taxon>
        <taxon>Portuninae</taxon>
        <taxon>Portunus</taxon>
    </lineage>
</organism>
<dbReference type="OrthoDB" id="6377910at2759"/>
<name>A0A5B7H749_PORTR</name>
<protein>
    <submittedName>
        <fullName evidence="1">Uncharacterized protein</fullName>
    </submittedName>
</protein>
<proteinExistence type="predicted"/>
<dbReference type="EMBL" id="VSRR010027015">
    <property type="protein sequence ID" value="MPC67950.1"/>
    <property type="molecule type" value="Genomic_DNA"/>
</dbReference>